<dbReference type="OMA" id="GENDMNT"/>
<feature type="compositionally biased region" description="Polar residues" evidence="3">
    <location>
        <begin position="88"/>
        <end position="100"/>
    </location>
</feature>
<dbReference type="EMBL" id="JH431832">
    <property type="status" value="NOT_ANNOTATED_CDS"/>
    <property type="molecule type" value="Genomic_DNA"/>
</dbReference>
<reference evidence="5" key="1">
    <citation type="submission" date="2011-05" db="EMBL/GenBank/DDBJ databases">
        <authorList>
            <person name="Richards S.R."/>
            <person name="Qu J."/>
            <person name="Jiang H."/>
            <person name="Jhangiani S.N."/>
            <person name="Agravi P."/>
            <person name="Goodspeed R."/>
            <person name="Gross S."/>
            <person name="Mandapat C."/>
            <person name="Jackson L."/>
            <person name="Mathew T."/>
            <person name="Pu L."/>
            <person name="Thornton R."/>
            <person name="Saada N."/>
            <person name="Wilczek-Boney K.B."/>
            <person name="Lee S."/>
            <person name="Kovar C."/>
            <person name="Wu Y."/>
            <person name="Scherer S.E."/>
            <person name="Worley K.C."/>
            <person name="Muzny D.M."/>
            <person name="Gibbs R."/>
        </authorList>
    </citation>
    <scope>NUCLEOTIDE SEQUENCE</scope>
    <source>
        <strain evidence="5">Brora</strain>
    </source>
</reference>
<dbReference type="GO" id="GO:0003682">
    <property type="term" value="F:chromatin binding"/>
    <property type="evidence" value="ECO:0007669"/>
    <property type="project" value="InterPro"/>
</dbReference>
<evidence type="ECO:0000313" key="5">
    <source>
        <dbReference type="Proteomes" id="UP000014500"/>
    </source>
</evidence>
<dbReference type="Proteomes" id="UP000014500">
    <property type="component" value="Unassembled WGS sequence"/>
</dbReference>
<dbReference type="HOGENOM" id="CLU_330191_0_0_1"/>
<dbReference type="EnsemblMetazoa" id="SMAR008323-RA">
    <property type="protein sequence ID" value="SMAR008323-PA"/>
    <property type="gene ID" value="SMAR008323"/>
</dbReference>
<evidence type="ECO:0000256" key="3">
    <source>
        <dbReference type="SAM" id="MobiDB-lite"/>
    </source>
</evidence>
<dbReference type="Gene3D" id="1.10.10.60">
    <property type="entry name" value="Homeodomain-like"/>
    <property type="match status" value="1"/>
</dbReference>
<protein>
    <recommendedName>
        <fullName evidence="6">SANT domain-containing protein</fullName>
    </recommendedName>
</protein>
<evidence type="ECO:0008006" key="6">
    <source>
        <dbReference type="Google" id="ProtNLM"/>
    </source>
</evidence>
<accession>T1J3Z7</accession>
<dbReference type="STRING" id="126957.T1J3Z7"/>
<keyword evidence="5" id="KW-1185">Reference proteome</keyword>
<dbReference type="eggNOG" id="KOG4468">
    <property type="taxonomic scope" value="Eukaryota"/>
</dbReference>
<dbReference type="GO" id="GO:0003677">
    <property type="term" value="F:DNA binding"/>
    <property type="evidence" value="ECO:0007669"/>
    <property type="project" value="UniProtKB-KW"/>
</dbReference>
<feature type="compositionally biased region" description="Basic and acidic residues" evidence="3">
    <location>
        <begin position="120"/>
        <end position="136"/>
    </location>
</feature>
<dbReference type="PANTHER" id="PTHR21677">
    <property type="entry name" value="CRAMPED PROTEIN"/>
    <property type="match status" value="1"/>
</dbReference>
<name>T1J3Z7_STRMM</name>
<dbReference type="PANTHER" id="PTHR21677:SF1">
    <property type="entry name" value="PROTEIN CRAMPED-LIKE"/>
    <property type="match status" value="1"/>
</dbReference>
<dbReference type="InterPro" id="IPR055315">
    <property type="entry name" value="Cramped-like"/>
</dbReference>
<keyword evidence="1" id="KW-0238">DNA-binding</keyword>
<dbReference type="AlphaFoldDB" id="T1J3Z7"/>
<reference evidence="4" key="2">
    <citation type="submission" date="2015-02" db="UniProtKB">
        <authorList>
            <consortium name="EnsemblMetazoa"/>
        </authorList>
    </citation>
    <scope>IDENTIFICATION</scope>
</reference>
<evidence type="ECO:0000313" key="4">
    <source>
        <dbReference type="EnsemblMetazoa" id="SMAR008323-PA"/>
    </source>
</evidence>
<keyword evidence="2" id="KW-0539">Nucleus</keyword>
<evidence type="ECO:0000256" key="2">
    <source>
        <dbReference type="ARBA" id="ARBA00023242"/>
    </source>
</evidence>
<sequence length="1005" mass="110537">MVKRKRLSTATGCEETTTELNANGMIVDCGSPTKESANKKATVISVNREPSCCNTRSKLKGTFETIQPKLLLNDGVINSEESDAALLSKQQGKLTITRSSSRTHKKPVRDVSPLVQQSPRKSEKSQGKSGDLPEGKTRRSWELWSVEDKNAFFDALCEYGKDFDSIQHFIAQKNKKKNHLPQMIKNKDQIIDERIDASFNLDVKKHTQELYGLINYGELRKKLGGCMDEKNGQKLNELVHNGATTIRFKGKNVRVKTPLCRALKRLNVVDDPKDDDHPKLPQKITIELRPQNLTSWTRVQSLAQNPRLRLTVSLQRRLATIIEFLQSKWRSNRLKTKEHLQTTASVPVNSNDDDGEMNDVIRLLPSKESAVTLVTLRETNDSATSASISLHNYRQNVIPKGQSEAATGSKKGTRPTSRSRIPEDINKRVNFDEDATLASDVALKLLSSKETEKKTDWDVPVPPYHEDALKQLLALTPGTAGSRVSEKNEEIMAVDVVQSDNELKEKAVDQVERFRLGWNAEECHGMTVGELFLQLGSPNKMVLEYFWESKKRNDEPEKANETVLSKLVQFATLTFADVVTKNKNPNSECVSCRCGHICLASGMNSGKTNIIRSPISARNAKNKCVPVKTQTIISSSADQPQFLVPRMAAPHSRTQFNRSSPVMQHNTTICDNSFKEQLDKLTHRKARGRVRKSVVVQRELLPKTNLAHSVMTLRIVPTTSQVAGSFVPVLQQPTVAISKDLKFTQTQVIANTLPITSSTSSTYAVNAPTSVNSLPQISPAALNLSSLVNEAIANDVARANLNPNSSVLELSIPDHTTTLSGNAFSASPPSISLLDLPSCEVMQSENMNLPLEHADKLLDITLASSGSSFSAFNLTPSTVSGMKGPSLPCLGVDSVPDCPIDQTPITNSPFKNADNIWLSGETGDLSLSSLLGHLESPLKNPITQALGIINEDHPACGKLSSDVDNQLLCMLNENSVDYVAKFADLAAQIAVAETPKKVTSPTQIQ</sequence>
<dbReference type="GO" id="GO:0007389">
    <property type="term" value="P:pattern specification process"/>
    <property type="evidence" value="ECO:0007669"/>
    <property type="project" value="TreeGrafter"/>
</dbReference>
<organism evidence="4 5">
    <name type="scientific">Strigamia maritima</name>
    <name type="common">European centipede</name>
    <name type="synonym">Geophilus maritimus</name>
    <dbReference type="NCBI Taxonomy" id="126957"/>
    <lineage>
        <taxon>Eukaryota</taxon>
        <taxon>Metazoa</taxon>
        <taxon>Ecdysozoa</taxon>
        <taxon>Arthropoda</taxon>
        <taxon>Myriapoda</taxon>
        <taxon>Chilopoda</taxon>
        <taxon>Pleurostigmophora</taxon>
        <taxon>Geophilomorpha</taxon>
        <taxon>Linotaeniidae</taxon>
        <taxon>Strigamia</taxon>
    </lineage>
</organism>
<feature type="region of interest" description="Disordered" evidence="3">
    <location>
        <begin position="88"/>
        <end position="136"/>
    </location>
</feature>
<dbReference type="PhylomeDB" id="T1J3Z7"/>
<proteinExistence type="predicted"/>
<evidence type="ECO:0000256" key="1">
    <source>
        <dbReference type="ARBA" id="ARBA00023125"/>
    </source>
</evidence>
<dbReference type="GO" id="GO:0005634">
    <property type="term" value="C:nucleus"/>
    <property type="evidence" value="ECO:0007669"/>
    <property type="project" value="TreeGrafter"/>
</dbReference>
<feature type="region of interest" description="Disordered" evidence="3">
    <location>
        <begin position="395"/>
        <end position="425"/>
    </location>
</feature>